<evidence type="ECO:0000256" key="1">
    <source>
        <dbReference type="SAM" id="SignalP"/>
    </source>
</evidence>
<comment type="caution">
    <text evidence="2">The sequence shown here is derived from an EMBL/GenBank/DDBJ whole genome shotgun (WGS) entry which is preliminary data.</text>
</comment>
<dbReference type="EMBL" id="JBITGY010000019">
    <property type="protein sequence ID" value="MFI6505469.1"/>
    <property type="molecule type" value="Genomic_DNA"/>
</dbReference>
<reference evidence="2 3" key="1">
    <citation type="submission" date="2024-10" db="EMBL/GenBank/DDBJ databases">
        <title>The Natural Products Discovery Center: Release of the First 8490 Sequenced Strains for Exploring Actinobacteria Biosynthetic Diversity.</title>
        <authorList>
            <person name="Kalkreuter E."/>
            <person name="Kautsar S.A."/>
            <person name="Yang D."/>
            <person name="Bader C.D."/>
            <person name="Teijaro C.N."/>
            <person name="Fluegel L."/>
            <person name="Davis C.M."/>
            <person name="Simpson J.R."/>
            <person name="Lauterbach L."/>
            <person name="Steele A.D."/>
            <person name="Gui C."/>
            <person name="Meng S."/>
            <person name="Li G."/>
            <person name="Viehrig K."/>
            <person name="Ye F."/>
            <person name="Su P."/>
            <person name="Kiefer A.F."/>
            <person name="Nichols A."/>
            <person name="Cepeda A.J."/>
            <person name="Yan W."/>
            <person name="Fan B."/>
            <person name="Jiang Y."/>
            <person name="Adhikari A."/>
            <person name="Zheng C.-J."/>
            <person name="Schuster L."/>
            <person name="Cowan T.M."/>
            <person name="Smanski M.J."/>
            <person name="Chevrette M.G."/>
            <person name="De Carvalho L.P.S."/>
            <person name="Shen B."/>
        </authorList>
    </citation>
    <scope>NUCLEOTIDE SEQUENCE [LARGE SCALE GENOMIC DNA]</scope>
    <source>
        <strain evidence="2 3">NPDC050545</strain>
    </source>
</reference>
<organism evidence="2 3">
    <name type="scientific">Nonomuraea typhae</name>
    <dbReference type="NCBI Taxonomy" id="2603600"/>
    <lineage>
        <taxon>Bacteria</taxon>
        <taxon>Bacillati</taxon>
        <taxon>Actinomycetota</taxon>
        <taxon>Actinomycetes</taxon>
        <taxon>Streptosporangiales</taxon>
        <taxon>Streptosporangiaceae</taxon>
        <taxon>Nonomuraea</taxon>
    </lineage>
</organism>
<dbReference type="Pfam" id="PF03995">
    <property type="entry name" value="Inhibitor_I36"/>
    <property type="match status" value="1"/>
</dbReference>
<name>A0ABW7ZD44_9ACTN</name>
<feature type="signal peptide" evidence="1">
    <location>
        <begin position="1"/>
        <end position="30"/>
    </location>
</feature>
<accession>A0ABW7ZD44</accession>
<sequence length="121" mass="12285">MSIRRSLRRACAPVLLGALLLSFLPGTAHAAGITDCPRGSICGWSGERYTGTMTQLRAGAGCVQTPFPIRSAANTFGPIGIPAVAIFYALPGCAGPSVGSVGQSSSLPVVSPPAISAMLVW</sequence>
<feature type="chain" id="PRO_5046088442" evidence="1">
    <location>
        <begin position="31"/>
        <end position="121"/>
    </location>
</feature>
<dbReference type="Proteomes" id="UP001612741">
    <property type="component" value="Unassembled WGS sequence"/>
</dbReference>
<protein>
    <submittedName>
        <fullName evidence="2">Peptidase inhibitor family I36 protein</fullName>
    </submittedName>
</protein>
<keyword evidence="1" id="KW-0732">Signal</keyword>
<proteinExistence type="predicted"/>
<keyword evidence="3" id="KW-1185">Reference proteome</keyword>
<dbReference type="RefSeq" id="WP_397091666.1">
    <property type="nucleotide sequence ID" value="NZ_JBITGY010000019.1"/>
</dbReference>
<evidence type="ECO:0000313" key="3">
    <source>
        <dbReference type="Proteomes" id="UP001612741"/>
    </source>
</evidence>
<gene>
    <name evidence="2" type="ORF">ACIBG2_49370</name>
</gene>
<evidence type="ECO:0000313" key="2">
    <source>
        <dbReference type="EMBL" id="MFI6505469.1"/>
    </source>
</evidence>